<dbReference type="InterPro" id="IPR052996">
    <property type="entry name" value="Carb_Metab_Mutarotase"/>
</dbReference>
<evidence type="ECO:0000313" key="1">
    <source>
        <dbReference type="EMBL" id="EEH52027.1"/>
    </source>
</evidence>
<keyword evidence="2" id="KW-1185">Reference proteome</keyword>
<dbReference type="RefSeq" id="XP_003063654.1">
    <property type="nucleotide sequence ID" value="XM_003063608.1"/>
</dbReference>
<dbReference type="InterPro" id="IPR011008">
    <property type="entry name" value="Dimeric_a/b-barrel"/>
</dbReference>
<dbReference type="SUPFAM" id="SSF54909">
    <property type="entry name" value="Dimeric alpha+beta barrel"/>
    <property type="match status" value="1"/>
</dbReference>
<protein>
    <submittedName>
        <fullName evidence="1">Predicted protein</fullName>
    </submittedName>
</protein>
<evidence type="ECO:0000313" key="2">
    <source>
        <dbReference type="Proteomes" id="UP000001876"/>
    </source>
</evidence>
<dbReference type="PANTHER" id="PTHR43239:SF1">
    <property type="entry name" value="UPF0734 PROTEIN DDB_G0273871_DDB_G0273177"/>
    <property type="match status" value="1"/>
</dbReference>
<dbReference type="GeneID" id="9689095"/>
<dbReference type="Proteomes" id="UP000001876">
    <property type="component" value="Unassembled WGS sequence"/>
</dbReference>
<sequence>MTKHYAQTICLRDGAGVVDEYKAYHAEAWPEVCDALSAVGVEEMRIWLVGRRLFMAMSTSDAFDPEVDFPRHMAMSPRCVEWGARMRAFQTPPPEAMEGDWWTYMECVFDLGARDRSKPGYRNSD</sequence>
<dbReference type="GO" id="GO:0016857">
    <property type="term" value="F:racemase and epimerase activity, acting on carbohydrates and derivatives"/>
    <property type="evidence" value="ECO:0007669"/>
    <property type="project" value="InterPro"/>
</dbReference>
<dbReference type="AlphaFoldDB" id="C1N719"/>
<dbReference type="OMA" id="LMWKYQQ"/>
<proteinExistence type="predicted"/>
<dbReference type="eggNOG" id="ENOG502SD5W">
    <property type="taxonomic scope" value="Eukaryota"/>
</dbReference>
<dbReference type="Gene3D" id="3.30.70.100">
    <property type="match status" value="1"/>
</dbReference>
<dbReference type="PANTHER" id="PTHR43239">
    <property type="entry name" value="UPF0734 PROTEIN DDB_G0273871/DDB_G0273177"/>
    <property type="match status" value="1"/>
</dbReference>
<reference evidence="1 2" key="1">
    <citation type="journal article" date="2009" name="Science">
        <title>Green evolution and dynamic adaptations revealed by genomes of the marine picoeukaryotes Micromonas.</title>
        <authorList>
            <person name="Worden A.Z."/>
            <person name="Lee J.H."/>
            <person name="Mock T."/>
            <person name="Rouze P."/>
            <person name="Simmons M.P."/>
            <person name="Aerts A.L."/>
            <person name="Allen A.E."/>
            <person name="Cuvelier M.L."/>
            <person name="Derelle E."/>
            <person name="Everett M.V."/>
            <person name="Foulon E."/>
            <person name="Grimwood J."/>
            <person name="Gundlach H."/>
            <person name="Henrissat B."/>
            <person name="Napoli C."/>
            <person name="McDonald S.M."/>
            <person name="Parker M.S."/>
            <person name="Rombauts S."/>
            <person name="Salamov A."/>
            <person name="Von Dassow P."/>
            <person name="Badger J.H."/>
            <person name="Coutinho P.M."/>
            <person name="Demir E."/>
            <person name="Dubchak I."/>
            <person name="Gentemann C."/>
            <person name="Eikrem W."/>
            <person name="Gready J.E."/>
            <person name="John U."/>
            <person name="Lanier W."/>
            <person name="Lindquist E.A."/>
            <person name="Lucas S."/>
            <person name="Mayer K.F."/>
            <person name="Moreau H."/>
            <person name="Not F."/>
            <person name="Otillar R."/>
            <person name="Panaud O."/>
            <person name="Pangilinan J."/>
            <person name="Paulsen I."/>
            <person name="Piegu B."/>
            <person name="Poliakov A."/>
            <person name="Robbens S."/>
            <person name="Schmutz J."/>
            <person name="Toulza E."/>
            <person name="Wyss T."/>
            <person name="Zelensky A."/>
            <person name="Zhou K."/>
            <person name="Armbrust E.V."/>
            <person name="Bhattacharya D."/>
            <person name="Goodenough U.W."/>
            <person name="Van de Peer Y."/>
            <person name="Grigoriev I.V."/>
        </authorList>
    </citation>
    <scope>NUCLEOTIDE SEQUENCE [LARGE SCALE GENOMIC DNA]</scope>
    <source>
        <strain evidence="1 2">CCMP1545</strain>
    </source>
</reference>
<dbReference type="InterPro" id="IPR008000">
    <property type="entry name" value="Rham/fucose_mutarotase"/>
</dbReference>
<name>C1N719_MICPC</name>
<accession>C1N719</accession>
<organism evidence="2">
    <name type="scientific">Micromonas pusilla (strain CCMP1545)</name>
    <name type="common">Picoplanktonic green alga</name>
    <dbReference type="NCBI Taxonomy" id="564608"/>
    <lineage>
        <taxon>Eukaryota</taxon>
        <taxon>Viridiplantae</taxon>
        <taxon>Chlorophyta</taxon>
        <taxon>Mamiellophyceae</taxon>
        <taxon>Mamiellales</taxon>
        <taxon>Mamiellaceae</taxon>
        <taxon>Micromonas</taxon>
    </lineage>
</organism>
<dbReference type="EMBL" id="GG663749">
    <property type="protein sequence ID" value="EEH52027.1"/>
    <property type="molecule type" value="Genomic_DNA"/>
</dbReference>
<dbReference type="OrthoDB" id="9981546at2759"/>
<dbReference type="KEGG" id="mpp:MICPUCDRAFT_22820"/>
<dbReference type="Pfam" id="PF05336">
    <property type="entry name" value="rhaM"/>
    <property type="match status" value="1"/>
</dbReference>
<gene>
    <name evidence="1" type="ORF">MICPUCDRAFT_22820</name>
</gene>